<dbReference type="Gene3D" id="3.20.20.80">
    <property type="entry name" value="Glycosidases"/>
    <property type="match status" value="1"/>
</dbReference>
<dbReference type="SUPFAM" id="SSF51445">
    <property type="entry name" value="(Trans)glycosidases"/>
    <property type="match status" value="1"/>
</dbReference>
<dbReference type="PROSITE" id="PS00572">
    <property type="entry name" value="GLYCOSYL_HYDROL_F1_1"/>
    <property type="match status" value="1"/>
</dbReference>
<proteinExistence type="inferred from homology"/>
<accession>A0A1F8F227</accession>
<evidence type="ECO:0000313" key="7">
    <source>
        <dbReference type="Proteomes" id="UP000176834"/>
    </source>
</evidence>
<dbReference type="AlphaFoldDB" id="A0A1F8F227"/>
<dbReference type="InterPro" id="IPR001360">
    <property type="entry name" value="Glyco_hydro_1"/>
</dbReference>
<dbReference type="InterPro" id="IPR017853">
    <property type="entry name" value="GH"/>
</dbReference>
<feature type="active site" description="Nucleophile" evidence="4">
    <location>
        <position position="348"/>
    </location>
</feature>
<dbReference type="Proteomes" id="UP000176834">
    <property type="component" value="Unassembled WGS sequence"/>
</dbReference>
<evidence type="ECO:0008006" key="8">
    <source>
        <dbReference type="Google" id="ProtNLM"/>
    </source>
</evidence>
<evidence type="ECO:0000256" key="1">
    <source>
        <dbReference type="ARBA" id="ARBA00010838"/>
    </source>
</evidence>
<reference evidence="6 7" key="1">
    <citation type="journal article" date="2016" name="Nat. Commun.">
        <title>Thousands of microbial genomes shed light on interconnected biogeochemical processes in an aquifer system.</title>
        <authorList>
            <person name="Anantharaman K."/>
            <person name="Brown C.T."/>
            <person name="Hug L.A."/>
            <person name="Sharon I."/>
            <person name="Castelle C.J."/>
            <person name="Probst A.J."/>
            <person name="Thomas B.C."/>
            <person name="Singh A."/>
            <person name="Wilkins M.J."/>
            <person name="Karaoz U."/>
            <person name="Brodie E.L."/>
            <person name="Williams K.H."/>
            <person name="Hubbard S.S."/>
            <person name="Banfield J.F."/>
        </authorList>
    </citation>
    <scope>NUCLEOTIDE SEQUENCE [LARGE SCALE GENOMIC DNA]</scope>
</reference>
<dbReference type="GO" id="GO:0005975">
    <property type="term" value="P:carbohydrate metabolic process"/>
    <property type="evidence" value="ECO:0007669"/>
    <property type="project" value="InterPro"/>
</dbReference>
<dbReference type="PANTHER" id="PTHR10353">
    <property type="entry name" value="GLYCOSYL HYDROLASE"/>
    <property type="match status" value="1"/>
</dbReference>
<protein>
    <recommendedName>
        <fullName evidence="8">Beta-glucosidase</fullName>
    </recommendedName>
</protein>
<organism evidence="6 7">
    <name type="scientific">Candidatus Yanofskybacteria bacterium RIFCSPHIGHO2_02_FULL_38_22b</name>
    <dbReference type="NCBI Taxonomy" id="1802673"/>
    <lineage>
        <taxon>Bacteria</taxon>
        <taxon>Candidatus Yanofskyibacteriota</taxon>
    </lineage>
</organism>
<comment type="caution">
    <text evidence="6">The sequence shown here is derived from an EMBL/GenBank/DDBJ whole genome shotgun (WGS) entry which is preliminary data.</text>
</comment>
<sequence>MSVFKFPENFKWGSATSAHQVEGDNHNDWSEWEVSKLRVESLKLKGLNPDNFISGKACDSYNRYEEDFDIVKKLNQNIHRFSIEWSRIEPEEGKFNQNEIQHYINVVNALKERGIEPMITLWHFTNPIWFAEKGGWLNPDSPELFRRFIKVVVSALKDQVGLWITFNEATTVYSSFAYLKGFWPPQHKNIFEWRMANRNIVRAHTEAYKEIKKIYNNSPSSGFNKEVQPWISKKVEPRDPDVTSHNVMVGIVESNVFVPDTKNIFTTWLRRKYKQLRNFYFLDQATPYYDFIGLNYYHMDRRTGLGQKSEVVPKQDINEDMGWELCPPGIYNCLLDLKKYKKPIFITENGISDRTDQKRKKFIKDHLYWSWKAVQDGVDVLGYLYWSLLDNFEWHHGFGPRFGLVEVDYKTFERHIRPSAYEYAKICQTNSLEL</sequence>
<keyword evidence="2" id="KW-0378">Hydrolase</keyword>
<dbReference type="EMBL" id="MGJN01000018">
    <property type="protein sequence ID" value="OGN06640.1"/>
    <property type="molecule type" value="Genomic_DNA"/>
</dbReference>
<dbReference type="PANTHER" id="PTHR10353:SF209">
    <property type="entry name" value="GALACTOLIPID GALACTOSYLTRANSFERASE SFR2, CHLOROPLASTIC"/>
    <property type="match status" value="1"/>
</dbReference>
<name>A0A1F8F227_9BACT</name>
<dbReference type="InterPro" id="IPR018120">
    <property type="entry name" value="Glyco_hydro_1_AS"/>
</dbReference>
<evidence type="ECO:0000256" key="4">
    <source>
        <dbReference type="PROSITE-ProRule" id="PRU10055"/>
    </source>
</evidence>
<dbReference type="GO" id="GO:0008422">
    <property type="term" value="F:beta-glucosidase activity"/>
    <property type="evidence" value="ECO:0007669"/>
    <property type="project" value="TreeGrafter"/>
</dbReference>
<dbReference type="PRINTS" id="PR00131">
    <property type="entry name" value="GLHYDRLASE1"/>
</dbReference>
<evidence type="ECO:0000256" key="2">
    <source>
        <dbReference type="ARBA" id="ARBA00022801"/>
    </source>
</evidence>
<comment type="similarity">
    <text evidence="1 5">Belongs to the glycosyl hydrolase 1 family.</text>
</comment>
<evidence type="ECO:0000256" key="3">
    <source>
        <dbReference type="ARBA" id="ARBA00023295"/>
    </source>
</evidence>
<gene>
    <name evidence="6" type="ORF">A3B86_00395</name>
</gene>
<evidence type="ECO:0000256" key="5">
    <source>
        <dbReference type="RuleBase" id="RU003690"/>
    </source>
</evidence>
<dbReference type="Pfam" id="PF00232">
    <property type="entry name" value="Glyco_hydro_1"/>
    <property type="match status" value="1"/>
</dbReference>
<evidence type="ECO:0000313" key="6">
    <source>
        <dbReference type="EMBL" id="OGN06640.1"/>
    </source>
</evidence>
<keyword evidence="3" id="KW-0326">Glycosidase</keyword>